<dbReference type="InterPro" id="IPR013761">
    <property type="entry name" value="SAM/pointed_sf"/>
</dbReference>
<evidence type="ECO:0000256" key="9">
    <source>
        <dbReference type="ARBA" id="ARBA00079396"/>
    </source>
</evidence>
<evidence type="ECO:0000256" key="3">
    <source>
        <dbReference type="ARBA" id="ARBA00022553"/>
    </source>
</evidence>
<dbReference type="AlphaFoldDB" id="A0AAW1Z2I7"/>
<feature type="compositionally biased region" description="Polar residues" evidence="11">
    <location>
        <begin position="190"/>
        <end position="203"/>
    </location>
</feature>
<comment type="subunit">
    <text evidence="6">Interacts with SLA. Interacts with CBLB. Interacts with GRB2. Interacts with SHB. Interacts with PRAM1. Interacts (via SH2 domain) with CD6 (via tyrosine phosphorylated C-terminus). Interacts with FYB1 and the phosphorylated form of FYB2. Interacts with 14-3-3 adapter/YWHAZ; this phosphorylation leads to YWHAZ proteolytic degradation. Interacts with VAV1; this interaction plays a role in TCR-mediated cytokine production. Interacts with AGER; this interaction plays an important role in AGER-mediated pro-inflammatory responses and cytokine release.</text>
</comment>
<evidence type="ECO:0000256" key="4">
    <source>
        <dbReference type="ARBA" id="ARBA00022999"/>
    </source>
</evidence>
<evidence type="ECO:0000256" key="7">
    <source>
        <dbReference type="ARBA" id="ARBA00073181"/>
    </source>
</evidence>
<dbReference type="PANTHER" id="PTHR14098">
    <property type="entry name" value="SH2 DOMAIN CONTAINING PROTEIN"/>
    <property type="match status" value="1"/>
</dbReference>
<evidence type="ECO:0000256" key="6">
    <source>
        <dbReference type="ARBA" id="ARBA00064703"/>
    </source>
</evidence>
<proteinExistence type="predicted"/>
<dbReference type="GO" id="GO:0005829">
    <property type="term" value="C:cytosol"/>
    <property type="evidence" value="ECO:0007669"/>
    <property type="project" value="UniProtKB-ARBA"/>
</dbReference>
<comment type="function">
    <text evidence="5">Adapter protein primarily involved in signaling pathways within T-cells, as well as other immune cells such as platelets, mast cells, and natural killer (NK) cells. Plays a crucial role for transducing signal from the T-cell receptor (TCR) after antigen recognition leading to T-cell activation. Mechanistically, once phosphorylated by the kinase ZAP70, mediates interactions with the guanine-nucleotide exchange factor VAV1, the adapter protein NCK and the kinase ITK. In turn, stimulates the activation of PKC-theta/PRKCQ and NF-kappa-B transcriptional activity in response to CD3 and CD28 costimulation. Also plays an essential role in AGER-induced signaling pathways including p38 MAPK and ERK1/2 activation leading to cytokine release and pro-inflammatory responses.</text>
</comment>
<organism evidence="13 14">
    <name type="scientific">Culter alburnus</name>
    <name type="common">Topmouth culter</name>
    <dbReference type="NCBI Taxonomy" id="194366"/>
    <lineage>
        <taxon>Eukaryota</taxon>
        <taxon>Metazoa</taxon>
        <taxon>Chordata</taxon>
        <taxon>Craniata</taxon>
        <taxon>Vertebrata</taxon>
        <taxon>Euteleostomi</taxon>
        <taxon>Actinopterygii</taxon>
        <taxon>Neopterygii</taxon>
        <taxon>Teleostei</taxon>
        <taxon>Ostariophysi</taxon>
        <taxon>Cypriniformes</taxon>
        <taxon>Xenocyprididae</taxon>
        <taxon>Xenocypridinae</taxon>
        <taxon>Culter</taxon>
    </lineage>
</organism>
<dbReference type="Pfam" id="PF07647">
    <property type="entry name" value="SAM_2"/>
    <property type="match status" value="1"/>
</dbReference>
<feature type="compositionally biased region" description="Polar residues" evidence="11">
    <location>
        <begin position="313"/>
        <end position="323"/>
    </location>
</feature>
<keyword evidence="14" id="KW-1185">Reference proteome</keyword>
<dbReference type="FunFam" id="1.10.150.50:FF:000051">
    <property type="entry name" value="Lymphocyte cytosolic protein 2"/>
    <property type="match status" value="1"/>
</dbReference>
<dbReference type="InterPro" id="IPR051751">
    <property type="entry name" value="Immunoreceptor_sig_adapters"/>
</dbReference>
<evidence type="ECO:0000313" key="14">
    <source>
        <dbReference type="Proteomes" id="UP001479290"/>
    </source>
</evidence>
<dbReference type="SUPFAM" id="SSF47769">
    <property type="entry name" value="SAM/Pointed domain"/>
    <property type="match status" value="1"/>
</dbReference>
<dbReference type="InterPro" id="IPR036860">
    <property type="entry name" value="SH2_dom_sf"/>
</dbReference>
<evidence type="ECO:0000256" key="5">
    <source>
        <dbReference type="ARBA" id="ARBA00055328"/>
    </source>
</evidence>
<keyword evidence="2" id="KW-0963">Cytoplasm</keyword>
<dbReference type="Gene3D" id="3.30.505.10">
    <property type="entry name" value="SH2 domain"/>
    <property type="match status" value="1"/>
</dbReference>
<dbReference type="PROSITE" id="PS50001">
    <property type="entry name" value="SH2"/>
    <property type="match status" value="1"/>
</dbReference>
<dbReference type="SMART" id="SM00454">
    <property type="entry name" value="SAM"/>
    <property type="match status" value="1"/>
</dbReference>
<feature type="compositionally biased region" description="Pro residues" evidence="11">
    <location>
        <begin position="204"/>
        <end position="221"/>
    </location>
</feature>
<gene>
    <name evidence="13" type="ORF">ABG768_015454</name>
</gene>
<dbReference type="Gene3D" id="1.10.150.50">
    <property type="entry name" value="Transcription Factor, Ets-1"/>
    <property type="match status" value="1"/>
</dbReference>
<feature type="compositionally biased region" description="Pro residues" evidence="11">
    <location>
        <begin position="100"/>
        <end position="118"/>
    </location>
</feature>
<dbReference type="GO" id="GO:0002376">
    <property type="term" value="P:immune system process"/>
    <property type="evidence" value="ECO:0007669"/>
    <property type="project" value="UniProtKB-ARBA"/>
</dbReference>
<keyword evidence="3" id="KW-0597">Phosphoprotein</keyword>
<dbReference type="GO" id="GO:0035556">
    <property type="term" value="P:intracellular signal transduction"/>
    <property type="evidence" value="ECO:0007669"/>
    <property type="project" value="TreeGrafter"/>
</dbReference>
<evidence type="ECO:0000256" key="1">
    <source>
        <dbReference type="ARBA" id="ARBA00004496"/>
    </source>
</evidence>
<feature type="compositionally biased region" description="Polar residues" evidence="11">
    <location>
        <begin position="360"/>
        <end position="373"/>
    </location>
</feature>
<reference evidence="13 14" key="1">
    <citation type="submission" date="2024-05" db="EMBL/GenBank/DDBJ databases">
        <title>A high-quality chromosomal-level genome assembly of Topmouth culter (Culter alburnus).</title>
        <authorList>
            <person name="Zhao H."/>
        </authorList>
    </citation>
    <scope>NUCLEOTIDE SEQUENCE [LARGE SCALE GENOMIC DNA]</scope>
    <source>
        <strain evidence="13">CATC2023</strain>
        <tissue evidence="13">Muscle</tissue>
    </source>
</reference>
<accession>A0AAW1Z2I7</accession>
<dbReference type="InterPro" id="IPR000980">
    <property type="entry name" value="SH2"/>
</dbReference>
<feature type="domain" description="SH2" evidence="12">
    <location>
        <begin position="410"/>
        <end position="518"/>
    </location>
</feature>
<name>A0AAW1Z2I7_CULAL</name>
<evidence type="ECO:0000256" key="11">
    <source>
        <dbReference type="SAM" id="MobiDB-lite"/>
    </source>
</evidence>
<dbReference type="Pfam" id="PF00017">
    <property type="entry name" value="SH2"/>
    <property type="match status" value="1"/>
</dbReference>
<dbReference type="PRINTS" id="PR00401">
    <property type="entry name" value="SH2DOMAIN"/>
</dbReference>
<comment type="subcellular location">
    <subcellularLocation>
        <location evidence="1">Cytoplasm</location>
    </subcellularLocation>
</comment>
<feature type="region of interest" description="Disordered" evidence="11">
    <location>
        <begin position="338"/>
        <end position="408"/>
    </location>
</feature>
<evidence type="ECO:0000259" key="12">
    <source>
        <dbReference type="PROSITE" id="PS50001"/>
    </source>
</evidence>
<feature type="compositionally biased region" description="Basic and acidic residues" evidence="11">
    <location>
        <begin position="245"/>
        <end position="256"/>
    </location>
</feature>
<feature type="region of interest" description="Disordered" evidence="11">
    <location>
        <begin position="100"/>
        <end position="323"/>
    </location>
</feature>
<dbReference type="EMBL" id="JAWDJR010000021">
    <property type="protein sequence ID" value="KAK9955590.1"/>
    <property type="molecule type" value="Genomic_DNA"/>
</dbReference>
<evidence type="ECO:0000256" key="2">
    <source>
        <dbReference type="ARBA" id="ARBA00022490"/>
    </source>
</evidence>
<keyword evidence="4 10" id="KW-0727">SH2 domain</keyword>
<evidence type="ECO:0000256" key="10">
    <source>
        <dbReference type="PROSITE-ProRule" id="PRU00191"/>
    </source>
</evidence>
<evidence type="ECO:0000313" key="13">
    <source>
        <dbReference type="EMBL" id="KAK9955590.1"/>
    </source>
</evidence>
<dbReference type="FunFam" id="3.30.505.10:FF:000016">
    <property type="entry name" value="B-cell linker protein isoform 2"/>
    <property type="match status" value="1"/>
</dbReference>
<sequence length="520" mass="57800">MLEVIWNLILISKCSKFGTMSFDSIPSKSEVLSWDSHRLADFLKKRNLTGCDKVITRHNISGQRFLSMTENDLQKFPKLHAPIISKICQEINKEKKRFFPPIPAIRPSQPVPSFPQPPADQFEDEAWDSEEFEDDDDYEDPNSEDGDASGGDYESPEGSDSDNGYEPPPTEPKEDTAQICPAKPMENSDYIDNNRTRGASRSQPPVPPERPGPGPSLPPVERPSAGQHPREERPLKRPPAPAVDRSTKPGTLERNHPPPVAGGRGTSSLDRAVHPPRSGAPAPAPLRPPAMELPGDPMRIPKPSLPPSGVRRSASSVTPGYSQNRHLDQRNEVITLTARQSSNTFPMHARNPSPRPPGTHGQSFQTENVNPSRSLPAKLQEAMSDHRRSARAPPPPQTDMGGMQDMDPTWYVGQITRGEAESCLRRVNRDGTFLVRDSSNRSSNQPYTLVVLYQDKVYNIQIRRFQNGFMLGTGMKSSETFERVGDIINQHKHTPLLLIDAKNRVSSQQNQCALIYPAGY</sequence>
<dbReference type="PANTHER" id="PTHR14098:SF1">
    <property type="entry name" value="LYMPHOCYTE CYTOSOLIC PROTEIN 2"/>
    <property type="match status" value="1"/>
</dbReference>
<feature type="compositionally biased region" description="Acidic residues" evidence="11">
    <location>
        <begin position="121"/>
        <end position="147"/>
    </location>
</feature>
<evidence type="ECO:0000256" key="8">
    <source>
        <dbReference type="ARBA" id="ARBA00076939"/>
    </source>
</evidence>
<comment type="caution">
    <text evidence="13">The sequence shown here is derived from an EMBL/GenBank/DDBJ whole genome shotgun (WGS) entry which is preliminary data.</text>
</comment>
<dbReference type="InterPro" id="IPR001660">
    <property type="entry name" value="SAM"/>
</dbReference>
<dbReference type="Proteomes" id="UP001479290">
    <property type="component" value="Unassembled WGS sequence"/>
</dbReference>
<dbReference type="GO" id="GO:0007169">
    <property type="term" value="P:cell surface receptor protein tyrosine kinase signaling pathway"/>
    <property type="evidence" value="ECO:0007669"/>
    <property type="project" value="TreeGrafter"/>
</dbReference>
<dbReference type="SUPFAM" id="SSF55550">
    <property type="entry name" value="SH2 domain"/>
    <property type="match status" value="1"/>
</dbReference>
<dbReference type="SMART" id="SM00252">
    <property type="entry name" value="SH2"/>
    <property type="match status" value="1"/>
</dbReference>
<protein>
    <recommendedName>
        <fullName evidence="7">Lymphocyte cytosolic protein 2</fullName>
    </recommendedName>
    <alternativeName>
        <fullName evidence="8">SH2 domain-containing leukocyte protein of 76 kDa</fullName>
    </alternativeName>
    <alternativeName>
        <fullName evidence="9">SLP-76 tyrosine phosphoprotein</fullName>
    </alternativeName>
</protein>
<dbReference type="CDD" id="cd09522">
    <property type="entry name" value="SAM_SLP76"/>
    <property type="match status" value="1"/>
</dbReference>